<keyword evidence="2" id="KW-1185">Reference proteome</keyword>
<evidence type="ECO:0000313" key="1">
    <source>
        <dbReference type="EMBL" id="TFI59832.1"/>
    </source>
</evidence>
<comment type="caution">
    <text evidence="1">The sequence shown here is derived from an EMBL/GenBank/DDBJ whole genome shotgun (WGS) entry which is preliminary data.</text>
</comment>
<protein>
    <submittedName>
        <fullName evidence="1">Uncharacterized protein</fullName>
    </submittedName>
</protein>
<name>A0A4Y8ZWS8_9SPHN</name>
<dbReference type="Proteomes" id="UP000298213">
    <property type="component" value="Unassembled WGS sequence"/>
</dbReference>
<dbReference type="EMBL" id="SPDV01000003">
    <property type="protein sequence ID" value="TFI59832.1"/>
    <property type="molecule type" value="Genomic_DNA"/>
</dbReference>
<evidence type="ECO:0000313" key="2">
    <source>
        <dbReference type="Proteomes" id="UP000298213"/>
    </source>
</evidence>
<sequence length="59" mass="6144">MNDSSRAPISDADFNAVRALAAQGRPIPAIVMAAIVERLEAKATEAEVDAPDAPQLQAV</sequence>
<organism evidence="1 2">
    <name type="scientific">Sphingomonas parva</name>
    <dbReference type="NCBI Taxonomy" id="2555898"/>
    <lineage>
        <taxon>Bacteria</taxon>
        <taxon>Pseudomonadati</taxon>
        <taxon>Pseudomonadota</taxon>
        <taxon>Alphaproteobacteria</taxon>
        <taxon>Sphingomonadales</taxon>
        <taxon>Sphingomonadaceae</taxon>
        <taxon>Sphingomonas</taxon>
    </lineage>
</organism>
<gene>
    <name evidence="1" type="ORF">E2493_03085</name>
</gene>
<reference evidence="1 2" key="1">
    <citation type="submission" date="2019-03" db="EMBL/GenBank/DDBJ databases">
        <title>Genome sequence of Sphingomonas sp. 17J27-24.</title>
        <authorList>
            <person name="Kim M."/>
            <person name="Maeng S."/>
            <person name="Sathiyaraj S."/>
        </authorList>
    </citation>
    <scope>NUCLEOTIDE SEQUENCE [LARGE SCALE GENOMIC DNA]</scope>
    <source>
        <strain evidence="1 2">17J27-24</strain>
    </source>
</reference>
<dbReference type="AlphaFoldDB" id="A0A4Y8ZWS8"/>
<proteinExistence type="predicted"/>
<dbReference type="RefSeq" id="WP_135083596.1">
    <property type="nucleotide sequence ID" value="NZ_SPDV01000003.1"/>
</dbReference>
<accession>A0A4Y8ZWS8</accession>